<dbReference type="InterPro" id="IPR015421">
    <property type="entry name" value="PyrdxlP-dep_Trfase_major"/>
</dbReference>
<keyword evidence="4 9" id="KW-0032">Aminotransferase</keyword>
<evidence type="ECO:0000256" key="1">
    <source>
        <dbReference type="ARBA" id="ARBA00001933"/>
    </source>
</evidence>
<evidence type="ECO:0000256" key="6">
    <source>
        <dbReference type="ARBA" id="ARBA00022898"/>
    </source>
</evidence>
<dbReference type="InterPro" id="IPR015424">
    <property type="entry name" value="PyrdxlP-dep_Trfase"/>
</dbReference>
<proteinExistence type="inferred from homology"/>
<comment type="cofactor">
    <cofactor evidence="1">
        <name>pyridoxal 5'-phosphate</name>
        <dbReference type="ChEBI" id="CHEBI:597326"/>
    </cofactor>
</comment>
<keyword evidence="5 9" id="KW-0808">Transferase</keyword>
<dbReference type="AlphaFoldDB" id="A0A238K6J9"/>
<dbReference type="Gene3D" id="3.40.640.10">
    <property type="entry name" value="Type I PLP-dependent aspartate aminotransferase-like (Major domain)"/>
    <property type="match status" value="1"/>
</dbReference>
<organism evidence="9 10">
    <name type="scientific">Pelagimonas varians</name>
    <dbReference type="NCBI Taxonomy" id="696760"/>
    <lineage>
        <taxon>Bacteria</taxon>
        <taxon>Pseudomonadati</taxon>
        <taxon>Pseudomonadota</taxon>
        <taxon>Alphaproteobacteria</taxon>
        <taxon>Rhodobacterales</taxon>
        <taxon>Roseobacteraceae</taxon>
        <taxon>Pelagimonas</taxon>
    </lineage>
</organism>
<sequence>MTSWTQATFSPPIPAARKWLEGVTFPPDRPLIDLSQAVPADPPPIPLRAVMAQALDNPETHLYGPVLGMGALRQTLAARWSDFYGAEVTPDQVAITAGCNQAFAASIAALCTAGDEVILAVPWYFNHKMCLDMAGVTAKPLPVGPDLLPDPTVAASLITSRTKAIVLITPNNPSGVEYPAALMQDFFDLARSRGIKLIVDETYRDFHSQNGTLHDLLKVRDWGDTLIQLYSFSKSFRMTGHRTGAIIGDVDFLKEAEKYLDTIAICAPTLGQIAAEWGLRNLGGWLAEQRQELLERRAAIETHFPALEAKGWQLQSVGAYFAWVTHPYLGTAEEMAPKLVREAGILMLPASMFMPKGDASGHRAYRIAFANVDQAGIAEFTRRLCALDWPLAAPQHAA</sequence>
<keyword evidence="6" id="KW-0663">Pyridoxal phosphate</keyword>
<comment type="catalytic activity">
    <reaction evidence="7">
        <text>L-aspartate + 2-oxoglutarate = oxaloacetate + L-glutamate</text>
        <dbReference type="Rhea" id="RHEA:21824"/>
        <dbReference type="ChEBI" id="CHEBI:16452"/>
        <dbReference type="ChEBI" id="CHEBI:16810"/>
        <dbReference type="ChEBI" id="CHEBI:29985"/>
        <dbReference type="ChEBI" id="CHEBI:29991"/>
        <dbReference type="EC" id="2.6.1.1"/>
    </reaction>
</comment>
<evidence type="ECO:0000256" key="5">
    <source>
        <dbReference type="ARBA" id="ARBA00022679"/>
    </source>
</evidence>
<evidence type="ECO:0000313" key="10">
    <source>
        <dbReference type="Proteomes" id="UP000220836"/>
    </source>
</evidence>
<dbReference type="NCBIfam" id="NF005732">
    <property type="entry name" value="PRK07550.1"/>
    <property type="match status" value="1"/>
</dbReference>
<name>A0A238K6J9_9RHOB</name>
<dbReference type="OrthoDB" id="9766084at2"/>
<evidence type="ECO:0000256" key="7">
    <source>
        <dbReference type="ARBA" id="ARBA00049185"/>
    </source>
</evidence>
<dbReference type="CDD" id="cd00609">
    <property type="entry name" value="AAT_like"/>
    <property type="match status" value="1"/>
</dbReference>
<dbReference type="GO" id="GO:0004069">
    <property type="term" value="F:L-aspartate:2-oxoglutarate aminotransferase activity"/>
    <property type="evidence" value="ECO:0007669"/>
    <property type="project" value="UniProtKB-EC"/>
</dbReference>
<accession>A0A238K6J9</accession>
<dbReference type="InterPro" id="IPR050596">
    <property type="entry name" value="AspAT/PAT-like"/>
</dbReference>
<dbReference type="Pfam" id="PF00155">
    <property type="entry name" value="Aminotran_1_2"/>
    <property type="match status" value="1"/>
</dbReference>
<gene>
    <name evidence="9" type="primary">aspC_1</name>
    <name evidence="9" type="ORF">PEV8663_01352</name>
</gene>
<dbReference type="PANTHER" id="PTHR46383">
    <property type="entry name" value="ASPARTATE AMINOTRANSFERASE"/>
    <property type="match status" value="1"/>
</dbReference>
<dbReference type="Proteomes" id="UP000220836">
    <property type="component" value="Unassembled WGS sequence"/>
</dbReference>
<comment type="similarity">
    <text evidence="2">Belongs to the class-I pyridoxal-phosphate-dependent aminotransferase family.</text>
</comment>
<dbReference type="SUPFAM" id="SSF53383">
    <property type="entry name" value="PLP-dependent transferases"/>
    <property type="match status" value="1"/>
</dbReference>
<reference evidence="9 10" key="1">
    <citation type="submission" date="2017-05" db="EMBL/GenBank/DDBJ databases">
        <authorList>
            <person name="Song R."/>
            <person name="Chenine A.L."/>
            <person name="Ruprecht R.M."/>
        </authorList>
    </citation>
    <scope>NUCLEOTIDE SEQUENCE [LARGE SCALE GENOMIC DNA]</scope>
    <source>
        <strain evidence="9 10">CECT 8663</strain>
    </source>
</reference>
<dbReference type="GO" id="GO:0030170">
    <property type="term" value="F:pyridoxal phosphate binding"/>
    <property type="evidence" value="ECO:0007669"/>
    <property type="project" value="InterPro"/>
</dbReference>
<dbReference type="PANTHER" id="PTHR46383:SF1">
    <property type="entry name" value="ASPARTATE AMINOTRANSFERASE"/>
    <property type="match status" value="1"/>
</dbReference>
<protein>
    <recommendedName>
        <fullName evidence="3">aspartate transaminase</fullName>
        <ecNumber evidence="3">2.6.1.1</ecNumber>
    </recommendedName>
</protein>
<dbReference type="RefSeq" id="WP_097803883.1">
    <property type="nucleotide sequence ID" value="NZ_FXYH01000004.1"/>
</dbReference>
<evidence type="ECO:0000256" key="3">
    <source>
        <dbReference type="ARBA" id="ARBA00012753"/>
    </source>
</evidence>
<dbReference type="InterPro" id="IPR004839">
    <property type="entry name" value="Aminotransferase_I/II_large"/>
</dbReference>
<keyword evidence="10" id="KW-1185">Reference proteome</keyword>
<evidence type="ECO:0000259" key="8">
    <source>
        <dbReference type="Pfam" id="PF00155"/>
    </source>
</evidence>
<dbReference type="EMBL" id="FXYH01000004">
    <property type="protein sequence ID" value="SMX38489.1"/>
    <property type="molecule type" value="Genomic_DNA"/>
</dbReference>
<feature type="domain" description="Aminotransferase class I/classII large" evidence="8">
    <location>
        <begin position="31"/>
        <end position="384"/>
    </location>
</feature>
<dbReference type="EC" id="2.6.1.1" evidence="3"/>
<dbReference type="GO" id="GO:0006520">
    <property type="term" value="P:amino acid metabolic process"/>
    <property type="evidence" value="ECO:0007669"/>
    <property type="project" value="InterPro"/>
</dbReference>
<evidence type="ECO:0000313" key="9">
    <source>
        <dbReference type="EMBL" id="SMX38489.1"/>
    </source>
</evidence>
<evidence type="ECO:0000256" key="2">
    <source>
        <dbReference type="ARBA" id="ARBA00007441"/>
    </source>
</evidence>
<evidence type="ECO:0000256" key="4">
    <source>
        <dbReference type="ARBA" id="ARBA00022576"/>
    </source>
</evidence>